<evidence type="ECO:0000313" key="5">
    <source>
        <dbReference type="Proteomes" id="UP000032352"/>
    </source>
</evidence>
<feature type="transmembrane region" description="Helical" evidence="2">
    <location>
        <begin position="210"/>
        <end position="232"/>
    </location>
</feature>
<dbReference type="Gene3D" id="1.10.260.40">
    <property type="entry name" value="lambda repressor-like DNA-binding domains"/>
    <property type="match status" value="1"/>
</dbReference>
<dbReference type="RefSeq" id="WP_044839303.1">
    <property type="nucleotide sequence ID" value="NZ_CP059733.1"/>
</dbReference>
<dbReference type="PANTHER" id="PTHR46797">
    <property type="entry name" value="HTH-TYPE TRANSCRIPTIONAL REGULATOR"/>
    <property type="match status" value="1"/>
</dbReference>
<dbReference type="PROSITE" id="PS50943">
    <property type="entry name" value="HTH_CROC1"/>
    <property type="match status" value="1"/>
</dbReference>
<dbReference type="SUPFAM" id="SSF47413">
    <property type="entry name" value="lambda repressor-like DNA-binding domains"/>
    <property type="match status" value="1"/>
</dbReference>
<keyword evidence="2" id="KW-0472">Membrane</keyword>
<sequence>MTLGEQFKQLRQELGLSQPELAEMAGIEQSYLSKLENDKSVPSNEIFRSLLKAFNLELAQFLARFDLNSSRGQLSQIPDIENWLNRQQQQQGERQRRYLYSCSALIVIAVTLFYAGFSTLLFSEVRYQYESQGVVKPGEPKDIFHSWRRLILATGAEGDKQWRSKEAEMVQRRDVDYYLTRENFGEQLVMTVDGGLRSYQLDKQWQEPRLINALLQILGVLLFSAGIMGFVLERKLFKG</sequence>
<organism evidence="4 5">
    <name type="scientific">Thalassomonas viridans</name>
    <dbReference type="NCBI Taxonomy" id="137584"/>
    <lineage>
        <taxon>Bacteria</taxon>
        <taxon>Pseudomonadati</taxon>
        <taxon>Pseudomonadota</taxon>
        <taxon>Gammaproteobacteria</taxon>
        <taxon>Alteromonadales</taxon>
        <taxon>Colwelliaceae</taxon>
        <taxon>Thalassomonas</taxon>
    </lineage>
</organism>
<keyword evidence="1" id="KW-0238">DNA-binding</keyword>
<protein>
    <submittedName>
        <fullName evidence="4">Helix-turn-helix transcriptional regulator</fullName>
    </submittedName>
</protein>
<dbReference type="SMART" id="SM00530">
    <property type="entry name" value="HTH_XRE"/>
    <property type="match status" value="1"/>
</dbReference>
<dbReference type="InterPro" id="IPR010982">
    <property type="entry name" value="Lambda_DNA-bd_dom_sf"/>
</dbReference>
<reference evidence="4 5" key="1">
    <citation type="journal article" date="2015" name="Genome Announc.">
        <title>Draft Genome Sequences of Marine Isolates of Thalassomonas viridans and Thalassomonas actiniarum.</title>
        <authorList>
            <person name="Olonade I."/>
            <person name="van Zyl L.J."/>
            <person name="Trindade M."/>
        </authorList>
    </citation>
    <scope>NUCLEOTIDE SEQUENCE [LARGE SCALE GENOMIC DNA]</scope>
    <source>
        <strain evidence="4 5">XOM25</strain>
    </source>
</reference>
<keyword evidence="2" id="KW-1133">Transmembrane helix</keyword>
<dbReference type="AlphaFoldDB" id="A0AAE9Z3T0"/>
<reference evidence="4 5" key="2">
    <citation type="journal article" date="2022" name="Mar. Drugs">
        <title>Bioassay-Guided Fractionation Leads to the Detection of Cholic Acid Generated by the Rare Thalassomonas sp.</title>
        <authorList>
            <person name="Pheiffer F."/>
            <person name="Schneider Y.K."/>
            <person name="Hansen E.H."/>
            <person name="Andersen J.H."/>
            <person name="Isaksson J."/>
            <person name="Busche T."/>
            <person name="R C."/>
            <person name="Kalinowski J."/>
            <person name="Zyl L.V."/>
            <person name="Trindade M."/>
        </authorList>
    </citation>
    <scope>NUCLEOTIDE SEQUENCE [LARGE SCALE GENOMIC DNA]</scope>
    <source>
        <strain evidence="4 5">XOM25</strain>
    </source>
</reference>
<feature type="domain" description="HTH cro/C1-type" evidence="3">
    <location>
        <begin position="7"/>
        <end position="61"/>
    </location>
</feature>
<gene>
    <name evidence="4" type="ORF">SG34_000900</name>
</gene>
<evidence type="ECO:0000256" key="1">
    <source>
        <dbReference type="ARBA" id="ARBA00023125"/>
    </source>
</evidence>
<keyword evidence="2" id="KW-0812">Transmembrane</keyword>
<proteinExistence type="predicted"/>
<dbReference type="CDD" id="cd00093">
    <property type="entry name" value="HTH_XRE"/>
    <property type="match status" value="1"/>
</dbReference>
<dbReference type="Proteomes" id="UP000032352">
    <property type="component" value="Chromosome"/>
</dbReference>
<keyword evidence="5" id="KW-1185">Reference proteome</keyword>
<dbReference type="GO" id="GO:0003677">
    <property type="term" value="F:DNA binding"/>
    <property type="evidence" value="ECO:0007669"/>
    <property type="project" value="UniProtKB-KW"/>
</dbReference>
<dbReference type="Pfam" id="PF01381">
    <property type="entry name" value="HTH_3"/>
    <property type="match status" value="1"/>
</dbReference>
<evidence type="ECO:0000259" key="3">
    <source>
        <dbReference type="PROSITE" id="PS50943"/>
    </source>
</evidence>
<accession>A0AAE9Z3T0</accession>
<evidence type="ECO:0000313" key="4">
    <source>
        <dbReference type="EMBL" id="WDE05540.1"/>
    </source>
</evidence>
<dbReference type="EMBL" id="CP059733">
    <property type="protein sequence ID" value="WDE05540.1"/>
    <property type="molecule type" value="Genomic_DNA"/>
</dbReference>
<dbReference type="KEGG" id="tvd:SG34_000900"/>
<dbReference type="InterPro" id="IPR001387">
    <property type="entry name" value="Cro/C1-type_HTH"/>
</dbReference>
<dbReference type="InterPro" id="IPR050807">
    <property type="entry name" value="TransReg_Diox_bact_type"/>
</dbReference>
<dbReference type="PANTHER" id="PTHR46797:SF1">
    <property type="entry name" value="METHYLPHOSPHONATE SYNTHASE"/>
    <property type="match status" value="1"/>
</dbReference>
<feature type="transmembrane region" description="Helical" evidence="2">
    <location>
        <begin position="98"/>
        <end position="117"/>
    </location>
</feature>
<evidence type="ECO:0000256" key="2">
    <source>
        <dbReference type="SAM" id="Phobius"/>
    </source>
</evidence>
<dbReference type="GO" id="GO:0003700">
    <property type="term" value="F:DNA-binding transcription factor activity"/>
    <property type="evidence" value="ECO:0007669"/>
    <property type="project" value="TreeGrafter"/>
</dbReference>
<name>A0AAE9Z3T0_9GAMM</name>
<dbReference type="GO" id="GO:0005829">
    <property type="term" value="C:cytosol"/>
    <property type="evidence" value="ECO:0007669"/>
    <property type="project" value="TreeGrafter"/>
</dbReference>